<feature type="region of interest" description="Disordered" evidence="1">
    <location>
        <begin position="414"/>
        <end position="479"/>
    </location>
</feature>
<evidence type="ECO:0008006" key="4">
    <source>
        <dbReference type="Google" id="ProtNLM"/>
    </source>
</evidence>
<dbReference type="GO" id="GO:0007015">
    <property type="term" value="P:actin filament organization"/>
    <property type="evidence" value="ECO:0007669"/>
    <property type="project" value="InterPro"/>
</dbReference>
<sequence>MTEAPPQPLVPAQRSGRSESLSSNLHDERSGAGHARGHGSQGAFPTQGTQGYQAMNGPQSASPYISNYQPVGPHSSRQSPDPQYTLEGVKTSQHQQQQYHPNQGQGHNPGLSASASAKKWFAGLNGKGSGYDQITPFTMPDQPPHQQKSSTSIDRHSWHELAGQKQPSKQGNKYAGIEGGLGQAPAGRRHGHHDAHDDLLPPPAEQSAPDVKRRVSLRDHANGRMFGWTSRDKHKEKDKKAGDGSLSGGSVQPGSVTGAKVISGMRYEDTAYPSSGQPVPVAKDGSTVHAGRGYGQVPDVKSVSMSRGTTQTADFAAERRGSSGSIGGQRVDHQQYSQDGLLSPTGGYLPRPLPLSQQHSRSSQQSARLHSASPGAYMSEHDQLQHPISMVKLNSDQWSPASSEHEHVAGRDTLIGNQGSRSPAPLVSKQALPGRDVYSPHGTPHPILSENARTSSPLQHRIDAPHPRLADDGYHHASNLPAVTHGHGMQNHSESLYRPSVDQHEEHHWTDNRGHDSADDRKHHKKKGFFGLGGLHGKENRPEREKQSDWTGFLRKKDARIEYRGPEYTDHTMVTDASYSEVMPAAYAGADQHVKVMEMAKKDKEQAIREAQERTKEAQKAEKLRVKEEGKRMKEEERRLRDEHKERTKIAKGLEKREKEEGKVGKNVPDVKSVSYEIDELCRTALGSDLSRIYNIGDKLSRCNKSVHKEAVHATRKQIKHGETPEAKVFALKIWLLISDFDRSDSGFRMISFEKKFLSAIEDQLLNKDIDSSLPQSVHERMRDTLSHLCYHYGPLPGGEGLRTSWQKVKRPDEPQDGYSFPETHPVFSPQDPLLSSAVHLNVTPDGMHRLDTILPDDIQQLSRLVEECKAAKMQARALQEELLLDGRRTKKAEISKRYADCVHAQEELESQMNWANAQAEKSRLDRGLSTPADFGMSLEDQLNGLHVDPQSGKDDLPLAERAFGDLLAACDELTNVIKLYGDAERASREINELRYVQEKSKNEMRMGRPSHGDSLSVPQTYENLAGASPSRSSSPSKTSDTHHNMGNHSEQHHGLSRSGAHSPYHNGTPLSRTPTTAESVDMPPPRFPGDGRAESPPRNGARLQGPRPFRERGKFGSSSSLQSSQQLHSSSPKNNFVVNGTDDEEDEDLTRPPARPSTKALGKRREIPKETSTFDPDDIWKLDEPRQPDSPAESNSSFEDWLLRKPENYVYDAMQDKEVQRQLEEMRKKKTDPARRKTLESGYGGSQYISSGMSAQLAEIKKALGNEAPTKSPAGSRGSSRAASPVPEHPGMHRTLSSRWRWRK</sequence>
<feature type="compositionally biased region" description="Basic and acidic residues" evidence="1">
    <location>
        <begin position="1040"/>
        <end position="1054"/>
    </location>
</feature>
<dbReference type="Proteomes" id="UP000620104">
    <property type="component" value="Unassembled WGS sequence"/>
</dbReference>
<feature type="compositionally biased region" description="Polar residues" evidence="1">
    <location>
        <begin position="303"/>
        <end position="313"/>
    </location>
</feature>
<dbReference type="EMBL" id="BLZA01000009">
    <property type="protein sequence ID" value="GHJ84747.1"/>
    <property type="molecule type" value="Genomic_DNA"/>
</dbReference>
<feature type="compositionally biased region" description="Basic and acidic residues" evidence="1">
    <location>
        <begin position="460"/>
        <end position="475"/>
    </location>
</feature>
<feature type="compositionally biased region" description="Basic and acidic residues" evidence="1">
    <location>
        <begin position="1179"/>
        <end position="1188"/>
    </location>
</feature>
<comment type="caution">
    <text evidence="2">The sequence shown here is derived from an EMBL/GenBank/DDBJ whole genome shotgun (WGS) entry which is preliminary data.</text>
</comment>
<feature type="compositionally biased region" description="Basic and acidic residues" evidence="1">
    <location>
        <begin position="501"/>
        <end position="521"/>
    </location>
</feature>
<feature type="compositionally biased region" description="Basic and acidic residues" evidence="1">
    <location>
        <begin position="210"/>
        <end position="222"/>
    </location>
</feature>
<dbReference type="GO" id="GO:0051666">
    <property type="term" value="P:actin cortical patch localization"/>
    <property type="evidence" value="ECO:0007669"/>
    <property type="project" value="TreeGrafter"/>
</dbReference>
<feature type="compositionally biased region" description="Low complexity" evidence="1">
    <location>
        <begin position="355"/>
        <end position="373"/>
    </location>
</feature>
<dbReference type="PANTHER" id="PTHR47789">
    <property type="entry name" value="LAS SEVENTEEN-BINDING PROTEIN 5"/>
    <property type="match status" value="1"/>
</dbReference>
<feature type="compositionally biased region" description="Polar residues" evidence="1">
    <location>
        <begin position="1069"/>
        <end position="1079"/>
    </location>
</feature>
<feature type="region of interest" description="Disordered" evidence="1">
    <location>
        <begin position="626"/>
        <end position="646"/>
    </location>
</feature>
<feature type="compositionally biased region" description="Basic and acidic residues" evidence="1">
    <location>
        <begin position="1224"/>
        <end position="1240"/>
    </location>
</feature>
<feature type="region of interest" description="Disordered" evidence="1">
    <location>
        <begin position="1"/>
        <end position="257"/>
    </location>
</feature>
<feature type="region of interest" description="Disordered" evidence="1">
    <location>
        <begin position="501"/>
        <end position="525"/>
    </location>
</feature>
<feature type="compositionally biased region" description="Low complexity" evidence="1">
    <location>
        <begin position="1118"/>
        <end position="1132"/>
    </location>
</feature>
<accession>A0A8H3YDZ2</accession>
<feature type="region of interest" description="Disordered" evidence="1">
    <location>
        <begin position="1224"/>
        <end position="1305"/>
    </location>
</feature>
<protein>
    <recommendedName>
        <fullName evidence="4">VHS domain-containing protein</fullName>
    </recommendedName>
</protein>
<organism evidence="2 3">
    <name type="scientific">Naganishia liquefaciens</name>
    <dbReference type="NCBI Taxonomy" id="104408"/>
    <lineage>
        <taxon>Eukaryota</taxon>
        <taxon>Fungi</taxon>
        <taxon>Dikarya</taxon>
        <taxon>Basidiomycota</taxon>
        <taxon>Agaricomycotina</taxon>
        <taxon>Tremellomycetes</taxon>
        <taxon>Filobasidiales</taxon>
        <taxon>Filobasidiaceae</taxon>
        <taxon>Naganishia</taxon>
    </lineage>
</organism>
<evidence type="ECO:0000313" key="3">
    <source>
        <dbReference type="Proteomes" id="UP000620104"/>
    </source>
</evidence>
<feature type="compositionally biased region" description="Low complexity" evidence="1">
    <location>
        <begin position="1273"/>
        <end position="1286"/>
    </location>
</feature>
<evidence type="ECO:0000313" key="2">
    <source>
        <dbReference type="EMBL" id="GHJ84747.1"/>
    </source>
</evidence>
<name>A0A8H3YDZ2_9TREE</name>
<proteinExistence type="predicted"/>
<keyword evidence="3" id="KW-1185">Reference proteome</keyword>
<dbReference type="InterPro" id="IPR045007">
    <property type="entry name" value="LSB5"/>
</dbReference>
<evidence type="ECO:0000256" key="1">
    <source>
        <dbReference type="SAM" id="MobiDB-lite"/>
    </source>
</evidence>
<feature type="compositionally biased region" description="Polar residues" evidence="1">
    <location>
        <begin position="43"/>
        <end position="82"/>
    </location>
</feature>
<dbReference type="GO" id="GO:0030479">
    <property type="term" value="C:actin cortical patch"/>
    <property type="evidence" value="ECO:0007669"/>
    <property type="project" value="TreeGrafter"/>
</dbReference>
<feature type="region of interest" description="Disordered" evidence="1">
    <location>
        <begin position="269"/>
        <end position="373"/>
    </location>
</feature>
<gene>
    <name evidence="2" type="ORF">NliqN6_1149</name>
</gene>
<reference evidence="2" key="1">
    <citation type="submission" date="2020-07" db="EMBL/GenBank/DDBJ databases">
        <title>Draft Genome Sequence of a Deep-Sea Yeast, Naganishia (Cryptococcus) liquefaciens strain N6.</title>
        <authorList>
            <person name="Han Y.W."/>
            <person name="Kajitani R."/>
            <person name="Morimoto H."/>
            <person name="Parhat M."/>
            <person name="Tsubouchi H."/>
            <person name="Bakenova O."/>
            <person name="Ogata M."/>
            <person name="Argunhan B."/>
            <person name="Aoki R."/>
            <person name="Kajiwara S."/>
            <person name="Itoh T."/>
            <person name="Iwasaki H."/>
        </authorList>
    </citation>
    <scope>NUCLEOTIDE SEQUENCE</scope>
    <source>
        <strain evidence="2">N6</strain>
    </source>
</reference>
<feature type="region of interest" description="Disordered" evidence="1">
    <location>
        <begin position="530"/>
        <end position="549"/>
    </location>
</feature>
<feature type="region of interest" description="Disordered" evidence="1">
    <location>
        <begin position="1024"/>
        <end position="1202"/>
    </location>
</feature>
<feature type="compositionally biased region" description="Low complexity" evidence="1">
    <location>
        <begin position="93"/>
        <end position="108"/>
    </location>
</feature>
<feature type="compositionally biased region" description="Basic and acidic residues" evidence="1">
    <location>
        <begin position="230"/>
        <end position="242"/>
    </location>
</feature>
<feature type="compositionally biased region" description="Basic and acidic residues" evidence="1">
    <location>
        <begin position="536"/>
        <end position="548"/>
    </location>
</feature>
<dbReference type="GO" id="GO:0006897">
    <property type="term" value="P:endocytosis"/>
    <property type="evidence" value="ECO:0007669"/>
    <property type="project" value="InterPro"/>
</dbReference>
<dbReference type="OrthoDB" id="10255964at2759"/>
<dbReference type="PANTHER" id="PTHR47789:SF2">
    <property type="entry name" value="VHS DOMAIN-CONTAINING PROTEIN"/>
    <property type="match status" value="1"/>
</dbReference>